<proteinExistence type="predicted"/>
<dbReference type="InterPro" id="IPR029058">
    <property type="entry name" value="AB_hydrolase_fold"/>
</dbReference>
<reference evidence="2" key="1">
    <citation type="journal article" date="2019" name="Int. J. Syst. Evol. Microbiol.">
        <title>The Global Catalogue of Microorganisms (GCM) 10K type strain sequencing project: providing services to taxonomists for standard genome sequencing and annotation.</title>
        <authorList>
            <consortium name="The Broad Institute Genomics Platform"/>
            <consortium name="The Broad Institute Genome Sequencing Center for Infectious Disease"/>
            <person name="Wu L."/>
            <person name="Ma J."/>
        </authorList>
    </citation>
    <scope>NUCLEOTIDE SEQUENCE [LARGE SCALE GENOMIC DNA]</scope>
    <source>
        <strain evidence="2">KCTC 23298</strain>
    </source>
</reference>
<name>A0ABQ3FRM2_9RHOB</name>
<dbReference type="EMBL" id="BMYI01000019">
    <property type="protein sequence ID" value="GHC36265.1"/>
    <property type="molecule type" value="Genomic_DNA"/>
</dbReference>
<accession>A0ABQ3FRM2</accession>
<dbReference type="SUPFAM" id="SSF53474">
    <property type="entry name" value="alpha/beta-Hydrolases"/>
    <property type="match status" value="1"/>
</dbReference>
<gene>
    <name evidence="1" type="ORF">GCM10007291_42150</name>
</gene>
<protein>
    <submittedName>
        <fullName evidence="1">Uncharacterized protein</fullName>
    </submittedName>
</protein>
<dbReference type="Proteomes" id="UP000658305">
    <property type="component" value="Unassembled WGS sequence"/>
</dbReference>
<organism evidence="1 2">
    <name type="scientific">Gemmobacter nanjingensis</name>
    <dbReference type="NCBI Taxonomy" id="488454"/>
    <lineage>
        <taxon>Bacteria</taxon>
        <taxon>Pseudomonadati</taxon>
        <taxon>Pseudomonadota</taxon>
        <taxon>Alphaproteobacteria</taxon>
        <taxon>Rhodobacterales</taxon>
        <taxon>Paracoccaceae</taxon>
        <taxon>Gemmobacter</taxon>
    </lineage>
</organism>
<comment type="caution">
    <text evidence="1">The sequence shown here is derived from an EMBL/GenBank/DDBJ whole genome shotgun (WGS) entry which is preliminary data.</text>
</comment>
<dbReference type="RefSeq" id="WP_189382159.1">
    <property type="nucleotide sequence ID" value="NZ_BMYI01000019.1"/>
</dbReference>
<evidence type="ECO:0000313" key="1">
    <source>
        <dbReference type="EMBL" id="GHC36265.1"/>
    </source>
</evidence>
<sequence length="429" mass="45978">MKIIRDGVLQIRHGARSLPVMFRRAGQIRAGARHVLVVFNGALTTREGRQPPFFVGATLADDLGLPRIAFSDPTLELNEELLLSFYAGHAGFPDLAQTIAGIIDDLAATHGFRPILVGGSGGGYAALNIGRRMHSDPFILVWNPQTDIARYVPAAVAAYVATAFPAEYDADTHDAAATTRILDAALGTSRLMPWECQAQTLLLQNRSDWHTEHHALPFVTSFPHHQVAPGHFCGTENATAVSLLDWGQGHIAPPRDLLMQTLDLILTGASAEAVQEALASGAASARGFIGKQVCRLDGPEALQSAPIHLEAHLAPGRKYRFSYSLDLDGAAQVPEDLRRSALVSLMSGGDPAVDIPGLMRSPIETIGFYRYIAATPKPCVQNFHFTLPAQAAFLTLRILPWDCANWGAVLRDVTITDLGPDPGAAAGDG</sequence>
<keyword evidence="2" id="KW-1185">Reference proteome</keyword>
<evidence type="ECO:0000313" key="2">
    <source>
        <dbReference type="Proteomes" id="UP000658305"/>
    </source>
</evidence>